<accession>A0A1G6PJ58</accession>
<protein>
    <submittedName>
        <fullName evidence="1">Uncharacterized protein</fullName>
    </submittedName>
</protein>
<proteinExistence type="predicted"/>
<evidence type="ECO:0000313" key="2">
    <source>
        <dbReference type="Proteomes" id="UP000183203"/>
    </source>
</evidence>
<reference evidence="1 2" key="1">
    <citation type="submission" date="2016-09" db="EMBL/GenBank/DDBJ databases">
        <authorList>
            <person name="Capua I."/>
            <person name="De Benedictis P."/>
            <person name="Joannis T."/>
            <person name="Lombin L.H."/>
            <person name="Cattoli G."/>
        </authorList>
    </citation>
    <scope>NUCLEOTIDE SEQUENCE [LARGE SCALE GENOMIC DNA]</scope>
    <source>
        <strain evidence="1 2">NIO-1002</strain>
    </source>
</reference>
<name>A0A1G6PJ58_9MICO</name>
<sequence>MGRRGLGHRDQVGESVCPQLHERALFVGGHAKMPSGAVESRHHGAGAIRREQRMDRRHAVELGRHPHCAVVGCAAVTRLDRLGVHALTNHPGGHRELRRGQDEGLRAGVLVEALERVGVARGEGRRKSGCVDSVLLGEASVAEGGPQPRAALGQGARMRGACTDGLLGQVQAHRDLGNGGAFGQVDAVATHGARCTTARISPGTIDRGIGTDPGRRVERGIVEDRQDQAVFIGGRSLSVAHDALEMSEPRVEVGGPSDGVRQRVRIIIRMPQPGVERILFARAFTVETPVGGGW</sequence>
<evidence type="ECO:0000313" key="1">
    <source>
        <dbReference type="EMBL" id="SDC80282.1"/>
    </source>
</evidence>
<gene>
    <name evidence="1" type="ORF">SAMN05216418_3015</name>
</gene>
<dbReference type="EMBL" id="FMYG01000007">
    <property type="protein sequence ID" value="SDC80282.1"/>
    <property type="molecule type" value="Genomic_DNA"/>
</dbReference>
<dbReference type="Proteomes" id="UP000183203">
    <property type="component" value="Unassembled WGS sequence"/>
</dbReference>
<dbReference type="AlphaFoldDB" id="A0A1G6PJ58"/>
<organism evidence="1 2">
    <name type="scientific">Microbacterium enclense</name>
    <dbReference type="NCBI Taxonomy" id="993073"/>
    <lineage>
        <taxon>Bacteria</taxon>
        <taxon>Bacillati</taxon>
        <taxon>Actinomycetota</taxon>
        <taxon>Actinomycetes</taxon>
        <taxon>Micrococcales</taxon>
        <taxon>Microbacteriaceae</taxon>
        <taxon>Microbacterium</taxon>
    </lineage>
</organism>